<dbReference type="EMBL" id="BQKI01000008">
    <property type="protein sequence ID" value="GJN00912.1"/>
    <property type="molecule type" value="Genomic_DNA"/>
</dbReference>
<reference evidence="9" key="1">
    <citation type="journal article" date="2018" name="DNA Res.">
        <title>Multiple hybrid de novo genome assembly of finger millet, an orphan allotetraploid crop.</title>
        <authorList>
            <person name="Hatakeyama M."/>
            <person name="Aluri S."/>
            <person name="Balachadran M.T."/>
            <person name="Sivarajan S.R."/>
            <person name="Patrignani A."/>
            <person name="Gruter S."/>
            <person name="Poveda L."/>
            <person name="Shimizu-Inatsugi R."/>
            <person name="Baeten J."/>
            <person name="Francoijs K.J."/>
            <person name="Nataraja K.N."/>
            <person name="Reddy Y.A.N."/>
            <person name="Phadnis S."/>
            <person name="Ravikumar R.L."/>
            <person name="Schlapbach R."/>
            <person name="Sreeman S.M."/>
            <person name="Shimizu K.K."/>
        </authorList>
    </citation>
    <scope>NUCLEOTIDE SEQUENCE</scope>
</reference>
<dbReference type="FunFam" id="3.40.50.1100:FF:000003">
    <property type="entry name" value="Cystathionine beta-synthase"/>
    <property type="match status" value="1"/>
</dbReference>
<keyword evidence="5" id="KW-0663">Pyridoxal phosphate</keyword>
<dbReference type="Gene3D" id="3.40.50.1100">
    <property type="match status" value="4"/>
</dbReference>
<dbReference type="InterPro" id="IPR050214">
    <property type="entry name" value="Cys_Synth/Cystath_Beta-Synth"/>
</dbReference>
<protein>
    <recommendedName>
        <fullName evidence="8">Tryptophan synthase beta chain-like PALP domain-containing protein</fullName>
    </recommendedName>
</protein>
<evidence type="ECO:0000256" key="1">
    <source>
        <dbReference type="ARBA" id="ARBA00001933"/>
    </source>
</evidence>
<name>A0AAV5CST4_ELECO</name>
<evidence type="ECO:0000256" key="3">
    <source>
        <dbReference type="ARBA" id="ARBA00022605"/>
    </source>
</evidence>
<accession>A0AAV5CST4</accession>
<dbReference type="AlphaFoldDB" id="A0AAV5CST4"/>
<comment type="cofactor">
    <cofactor evidence="1">
        <name>pyridoxal 5'-phosphate</name>
        <dbReference type="ChEBI" id="CHEBI:597326"/>
    </cofactor>
</comment>
<feature type="domain" description="Tryptophan synthase beta chain-like PALP" evidence="8">
    <location>
        <begin position="7"/>
        <end position="105"/>
    </location>
</feature>
<dbReference type="Proteomes" id="UP001054889">
    <property type="component" value="Unassembled WGS sequence"/>
</dbReference>
<gene>
    <name evidence="9" type="primary">ga18139</name>
    <name evidence="9" type="ORF">PR202_ga18139</name>
</gene>
<dbReference type="GO" id="GO:0016740">
    <property type="term" value="F:transferase activity"/>
    <property type="evidence" value="ECO:0007669"/>
    <property type="project" value="UniProtKB-KW"/>
</dbReference>
<dbReference type="InterPro" id="IPR036052">
    <property type="entry name" value="TrpB-like_PALP_sf"/>
</dbReference>
<evidence type="ECO:0000256" key="4">
    <source>
        <dbReference type="ARBA" id="ARBA00022679"/>
    </source>
</evidence>
<evidence type="ECO:0000313" key="9">
    <source>
        <dbReference type="EMBL" id="GJN00912.1"/>
    </source>
</evidence>
<keyword evidence="6" id="KW-0198">Cysteine biosynthesis</keyword>
<dbReference type="InterPro" id="IPR001926">
    <property type="entry name" value="TrpB-like_PALP"/>
</dbReference>
<dbReference type="PANTHER" id="PTHR10314">
    <property type="entry name" value="CYSTATHIONINE BETA-SYNTHASE"/>
    <property type="match status" value="1"/>
</dbReference>
<feature type="domain" description="Tryptophan synthase beta chain-like PALP" evidence="8">
    <location>
        <begin position="318"/>
        <end position="392"/>
    </location>
</feature>
<keyword evidence="3" id="KW-0028">Amino-acid biosynthesis</keyword>
<keyword evidence="4" id="KW-0808">Transferase</keyword>
<evidence type="ECO:0000259" key="8">
    <source>
        <dbReference type="Pfam" id="PF00291"/>
    </source>
</evidence>
<dbReference type="FunFam" id="3.40.50.1100:FF:000006">
    <property type="entry name" value="Cysteine synthase"/>
    <property type="match status" value="1"/>
</dbReference>
<dbReference type="SUPFAM" id="SSF53686">
    <property type="entry name" value="Tryptophan synthase beta subunit-like PLP-dependent enzymes"/>
    <property type="match status" value="2"/>
</dbReference>
<dbReference type="CDD" id="cd01561">
    <property type="entry name" value="CBS_like"/>
    <property type="match status" value="1"/>
</dbReference>
<evidence type="ECO:0000256" key="5">
    <source>
        <dbReference type="ARBA" id="ARBA00022898"/>
    </source>
</evidence>
<comment type="similarity">
    <text evidence="2">Belongs to the cysteine synthase/cystathionine beta-synthase family.</text>
</comment>
<keyword evidence="10" id="KW-1185">Reference proteome</keyword>
<comment type="caution">
    <text evidence="9">The sequence shown here is derived from an EMBL/GenBank/DDBJ whole genome shotgun (WGS) entry which is preliminary data.</text>
</comment>
<reference evidence="9" key="2">
    <citation type="submission" date="2021-12" db="EMBL/GenBank/DDBJ databases">
        <title>Resequencing data analysis of finger millet.</title>
        <authorList>
            <person name="Hatakeyama M."/>
            <person name="Aluri S."/>
            <person name="Balachadran M.T."/>
            <person name="Sivarajan S.R."/>
            <person name="Poveda L."/>
            <person name="Shimizu-Inatsugi R."/>
            <person name="Schlapbach R."/>
            <person name="Sreeman S.M."/>
            <person name="Shimizu K.K."/>
        </authorList>
    </citation>
    <scope>NUCLEOTIDE SEQUENCE</scope>
</reference>
<evidence type="ECO:0000313" key="10">
    <source>
        <dbReference type="Proteomes" id="UP001054889"/>
    </source>
</evidence>
<sequence>MSIHFYLGPKIWKDTAGKIDIFVAGSGTGGTVSGVGKYLKMKNPAVKVICVEPAESPVISGGKPSRHKIQGVGPGFVPKNLDTSLIDEIITVTAEDAMNNAQRFHPGGGVRFILAGRLAGSLVGAPSAVASREESKGRMIVTMFPSGGERYMNSDLFAALIGWTPLIELKRITSKDGIDARVIGKIEAYQPLCSVKDRCALGMIEDAEERGLISPGVTTLVELTGGNTGIGLVLIAIHKGYRFVAVMPGQYSLDKQMLLRYMGAELFLTDPALGFPGMHAKIELLKKELPNVHVLDQFTNQANPEAHMRWTGGPPGKHKIEEVGPGFLPEVFDISVIDEVVTVTTEEAMVNARRLAKEEGLLLGISSGANLAACLKVASRKENKGKMSVTIFPSGGERYMNSDLFATVYVDLKLNDDSMYSVALLQNLPARNLSYVCFMLN</sequence>
<dbReference type="GO" id="GO:0019344">
    <property type="term" value="P:cysteine biosynthetic process"/>
    <property type="evidence" value="ECO:0007669"/>
    <property type="project" value="UniProtKB-KW"/>
</dbReference>
<evidence type="ECO:0000256" key="6">
    <source>
        <dbReference type="ARBA" id="ARBA00023192"/>
    </source>
</evidence>
<evidence type="ECO:0000256" key="2">
    <source>
        <dbReference type="ARBA" id="ARBA00007103"/>
    </source>
</evidence>
<organism evidence="9 10">
    <name type="scientific">Eleusine coracana subsp. coracana</name>
    <dbReference type="NCBI Taxonomy" id="191504"/>
    <lineage>
        <taxon>Eukaryota</taxon>
        <taxon>Viridiplantae</taxon>
        <taxon>Streptophyta</taxon>
        <taxon>Embryophyta</taxon>
        <taxon>Tracheophyta</taxon>
        <taxon>Spermatophyta</taxon>
        <taxon>Magnoliopsida</taxon>
        <taxon>Liliopsida</taxon>
        <taxon>Poales</taxon>
        <taxon>Poaceae</taxon>
        <taxon>PACMAD clade</taxon>
        <taxon>Chloridoideae</taxon>
        <taxon>Cynodonteae</taxon>
        <taxon>Eleusininae</taxon>
        <taxon>Eleusine</taxon>
    </lineage>
</organism>
<evidence type="ECO:0000256" key="7">
    <source>
        <dbReference type="ARBA" id="ARBA00029440"/>
    </source>
</evidence>
<proteinExistence type="inferred from homology"/>
<comment type="pathway">
    <text evidence="7">Amino-acid biosynthesis.</text>
</comment>
<feature type="domain" description="Tryptophan synthase beta chain-like PALP" evidence="8">
    <location>
        <begin position="160"/>
        <end position="312"/>
    </location>
</feature>
<dbReference type="Pfam" id="PF00291">
    <property type="entry name" value="PALP"/>
    <property type="match status" value="3"/>
</dbReference>